<accession>A0A5E7BYV0</accession>
<evidence type="ECO:0000313" key="1">
    <source>
        <dbReference type="EMBL" id="VVN97045.1"/>
    </source>
</evidence>
<protein>
    <submittedName>
        <fullName evidence="1">Uncharacterized protein</fullName>
    </submittedName>
</protein>
<reference evidence="1 2" key="1">
    <citation type="submission" date="2019-09" db="EMBL/GenBank/DDBJ databases">
        <authorList>
            <person name="Chandra G."/>
            <person name="Truman W A."/>
        </authorList>
    </citation>
    <scope>NUCLEOTIDE SEQUENCE [LARGE SCALE GENOMIC DNA]</scope>
    <source>
        <strain evidence="1">PS723</strain>
    </source>
</reference>
<dbReference type="Proteomes" id="UP000379480">
    <property type="component" value="Unassembled WGS sequence"/>
</dbReference>
<dbReference type="EMBL" id="CABVHY010000010">
    <property type="protein sequence ID" value="VVN97045.1"/>
    <property type="molecule type" value="Genomic_DNA"/>
</dbReference>
<name>A0A5E7BYV0_PSEFL</name>
<sequence length="103" mass="11431">MLCECCEGLSQGIANKGTLVWMGHSIQITHIPVGLSADEQRGYRILLDSGLAWKVDHVDAHGHPWLALQYSAERYETMSPISGSYRLIPCDPVYPVLKHLPTS</sequence>
<evidence type="ECO:0000313" key="2">
    <source>
        <dbReference type="Proteomes" id="UP000379480"/>
    </source>
</evidence>
<organism evidence="1 2">
    <name type="scientific">Pseudomonas fluorescens</name>
    <dbReference type="NCBI Taxonomy" id="294"/>
    <lineage>
        <taxon>Bacteria</taxon>
        <taxon>Pseudomonadati</taxon>
        <taxon>Pseudomonadota</taxon>
        <taxon>Gammaproteobacteria</taxon>
        <taxon>Pseudomonadales</taxon>
        <taxon>Pseudomonadaceae</taxon>
        <taxon>Pseudomonas</taxon>
    </lineage>
</organism>
<proteinExistence type="predicted"/>
<dbReference type="AlphaFoldDB" id="A0A5E7BYV0"/>
<gene>
    <name evidence="1" type="ORF">PS723_02334</name>
</gene>